<dbReference type="EMBL" id="MDYO01000034">
    <property type="protein sequence ID" value="OQD93264.1"/>
    <property type="molecule type" value="Genomic_DNA"/>
</dbReference>
<dbReference type="AlphaFoldDB" id="A0A1V6QVP7"/>
<comment type="caution">
    <text evidence="1">The sequence shown here is derived from an EMBL/GenBank/DDBJ whole genome shotgun (WGS) entry which is preliminary data.</text>
</comment>
<proteinExistence type="predicted"/>
<evidence type="ECO:0000313" key="2">
    <source>
        <dbReference type="Proteomes" id="UP000191612"/>
    </source>
</evidence>
<protein>
    <submittedName>
        <fullName evidence="1">Uncharacterized protein</fullName>
    </submittedName>
</protein>
<reference evidence="2" key="1">
    <citation type="journal article" date="2017" name="Nat. Microbiol.">
        <title>Global analysis of biosynthetic gene clusters reveals vast potential of secondary metabolite production in Penicillium species.</title>
        <authorList>
            <person name="Nielsen J.C."/>
            <person name="Grijseels S."/>
            <person name="Prigent S."/>
            <person name="Ji B."/>
            <person name="Dainat J."/>
            <person name="Nielsen K.F."/>
            <person name="Frisvad J.C."/>
            <person name="Workman M."/>
            <person name="Nielsen J."/>
        </authorList>
    </citation>
    <scope>NUCLEOTIDE SEQUENCE [LARGE SCALE GENOMIC DNA]</scope>
    <source>
        <strain evidence="2">IBT 29525</strain>
    </source>
</reference>
<organism evidence="1 2">
    <name type="scientific">Penicillium solitum</name>
    <dbReference type="NCBI Taxonomy" id="60172"/>
    <lineage>
        <taxon>Eukaryota</taxon>
        <taxon>Fungi</taxon>
        <taxon>Dikarya</taxon>
        <taxon>Ascomycota</taxon>
        <taxon>Pezizomycotina</taxon>
        <taxon>Eurotiomycetes</taxon>
        <taxon>Eurotiomycetidae</taxon>
        <taxon>Eurotiales</taxon>
        <taxon>Aspergillaceae</taxon>
        <taxon>Penicillium</taxon>
    </lineage>
</organism>
<dbReference type="Proteomes" id="UP000191612">
    <property type="component" value="Unassembled WGS sequence"/>
</dbReference>
<name>A0A1V6QVP7_9EURO</name>
<gene>
    <name evidence="1" type="ORF">PENSOL_c034G11290</name>
</gene>
<evidence type="ECO:0000313" key="1">
    <source>
        <dbReference type="EMBL" id="OQD93264.1"/>
    </source>
</evidence>
<sequence>MSNPPPSISITLAITPPKFPLSLSQPPTITLTAVSEYREPITIFTHPTIFNLGLSQRRSNFICYDITTADIKPLRLNFSKGGKRPAFSRESGGSDDRFFVTLEPDTPTEFQETFRRPNGSRDQNSLEVGHRYWFGIKEGQVVAWWRIGRKAEVMAPPGERASLGEASGGGAIAVKQRILHFKNPE</sequence>
<accession>A0A1V6QVP7</accession>
<keyword evidence="2" id="KW-1185">Reference proteome</keyword>